<feature type="transmembrane region" description="Helical" evidence="5">
    <location>
        <begin position="376"/>
        <end position="395"/>
    </location>
</feature>
<dbReference type="InterPro" id="IPR011701">
    <property type="entry name" value="MFS"/>
</dbReference>
<feature type="domain" description="Major facilitator superfamily (MFS) profile" evidence="6">
    <location>
        <begin position="20"/>
        <end position="399"/>
    </location>
</feature>
<dbReference type="PROSITE" id="PS00217">
    <property type="entry name" value="SUGAR_TRANSPORT_2"/>
    <property type="match status" value="1"/>
</dbReference>
<evidence type="ECO:0000256" key="3">
    <source>
        <dbReference type="ARBA" id="ARBA00022989"/>
    </source>
</evidence>
<feature type="transmembrane region" description="Helical" evidence="5">
    <location>
        <begin position="284"/>
        <end position="301"/>
    </location>
</feature>
<dbReference type="PANTHER" id="PTHR23508:SF10">
    <property type="entry name" value="CARBOXYLIC ACID TRANSPORTER PROTEIN HOMOLOG"/>
    <property type="match status" value="1"/>
</dbReference>
<accession>A0A1E2RYB3</accession>
<dbReference type="Proteomes" id="UP000095087">
    <property type="component" value="Unassembled WGS sequence"/>
</dbReference>
<feature type="transmembrane region" description="Helical" evidence="5">
    <location>
        <begin position="55"/>
        <end position="74"/>
    </location>
</feature>
<evidence type="ECO:0000259" key="6">
    <source>
        <dbReference type="PROSITE" id="PS50850"/>
    </source>
</evidence>
<dbReference type="InterPro" id="IPR036259">
    <property type="entry name" value="MFS_trans_sf"/>
</dbReference>
<keyword evidence="8" id="KW-1185">Reference proteome</keyword>
<dbReference type="PROSITE" id="PS50850">
    <property type="entry name" value="MFS"/>
    <property type="match status" value="1"/>
</dbReference>
<dbReference type="SUPFAM" id="SSF103473">
    <property type="entry name" value="MFS general substrate transporter"/>
    <property type="match status" value="1"/>
</dbReference>
<comment type="caution">
    <text evidence="7">The sequence shown here is derived from an EMBL/GenBank/DDBJ whole genome shotgun (WGS) entry which is preliminary data.</text>
</comment>
<feature type="transmembrane region" description="Helical" evidence="5">
    <location>
        <begin position="21"/>
        <end position="43"/>
    </location>
</feature>
<keyword evidence="4 5" id="KW-0472">Membrane</keyword>
<keyword evidence="3 5" id="KW-1133">Transmembrane helix</keyword>
<dbReference type="RefSeq" id="WP_425349011.1">
    <property type="nucleotide sequence ID" value="NZ_MASI01000004.1"/>
</dbReference>
<evidence type="ECO:0000256" key="5">
    <source>
        <dbReference type="SAM" id="Phobius"/>
    </source>
</evidence>
<feature type="transmembrane region" description="Helical" evidence="5">
    <location>
        <begin position="143"/>
        <end position="166"/>
    </location>
</feature>
<dbReference type="Gene3D" id="1.20.1250.20">
    <property type="entry name" value="MFS general substrate transporter like domains"/>
    <property type="match status" value="2"/>
</dbReference>
<dbReference type="EMBL" id="MASI01000004">
    <property type="protein sequence ID" value="ODA67142.1"/>
    <property type="molecule type" value="Genomic_DNA"/>
</dbReference>
<dbReference type="GO" id="GO:0046943">
    <property type="term" value="F:carboxylic acid transmembrane transporter activity"/>
    <property type="evidence" value="ECO:0007669"/>
    <property type="project" value="TreeGrafter"/>
</dbReference>
<reference evidence="7 8" key="1">
    <citation type="submission" date="2016-07" db="EMBL/GenBank/DDBJ databases">
        <title>Draft genome sequence of Methyloligella halotolerans C2T (VKM B-2706T=CCUG 61687T=DSM 25045T), a halotolerant polyhydroxybutyrate accumulating methylotroph.</title>
        <authorList>
            <person name="Vasilenko O.V."/>
            <person name="Doronina N.V."/>
            <person name="Poroshina M.N."/>
            <person name="Tarlachkov S.V."/>
            <person name="Trotsenko Y.A."/>
        </authorList>
    </citation>
    <scope>NUCLEOTIDE SEQUENCE [LARGE SCALE GENOMIC DNA]</scope>
    <source>
        <strain evidence="7 8">VKM B-2706</strain>
    </source>
</reference>
<dbReference type="PATRIC" id="fig|1177755.3.peg.1892"/>
<gene>
    <name evidence="7" type="ORF">A7A08_01888</name>
</gene>
<dbReference type="InterPro" id="IPR005829">
    <property type="entry name" value="Sugar_transporter_CS"/>
</dbReference>
<evidence type="ECO:0000256" key="4">
    <source>
        <dbReference type="ARBA" id="ARBA00023136"/>
    </source>
</evidence>
<dbReference type="AlphaFoldDB" id="A0A1E2RYB3"/>
<evidence type="ECO:0000313" key="8">
    <source>
        <dbReference type="Proteomes" id="UP000095087"/>
    </source>
</evidence>
<dbReference type="Pfam" id="PF07690">
    <property type="entry name" value="MFS_1"/>
    <property type="match status" value="2"/>
</dbReference>
<sequence length="414" mass="44525">MIGAMIPDSLRGWSRSQRHAVIASYLGWTLDAFDFFLLVFVIVDVAKEFGASVEAVTWAVTLTLALRPVGALIFGRLADRYGRRPVLMIDVLAYSILGFITAFSPNLVVFIIIRALFGIAMGGEWGVGASLTMESIPAKSRGLVSGILQAGYPTGYLLAAIVYGLLYEHIGWRGMFMVGIVPALLVLYIRQFVHESPGWRREHAGASRIGEILRRHWAITVYAVLFMMCMAFFSHGTQDLYPTFLKVDRGLDPRTIGAIAVVYNLGGILGGIVFGAWSQKIGRRNALIIGAVGALAVLPFWTMAHNVVILAAAAFLMQFTAHGCWGVVPAHLNEISPPEARGTFPGFVYQLGNLLASGNATIQAGLAASLGGYAPALMIVAAGAGIGVALLSFFGREAKEIDMTMASEPQSSRE</sequence>
<dbReference type="CDD" id="cd17316">
    <property type="entry name" value="MFS_SV2_like"/>
    <property type="match status" value="1"/>
</dbReference>
<dbReference type="STRING" id="1177755.A7A08_01888"/>
<feature type="transmembrane region" description="Helical" evidence="5">
    <location>
        <begin position="86"/>
        <end position="103"/>
    </location>
</feature>
<dbReference type="PANTHER" id="PTHR23508">
    <property type="entry name" value="CARBOXYLIC ACID TRANSPORTER PROTEIN HOMOLOG"/>
    <property type="match status" value="1"/>
</dbReference>
<protein>
    <submittedName>
        <fullName evidence="7">Putative sialic acid transporter</fullName>
    </submittedName>
</protein>
<dbReference type="GO" id="GO:0005886">
    <property type="term" value="C:plasma membrane"/>
    <property type="evidence" value="ECO:0007669"/>
    <property type="project" value="TreeGrafter"/>
</dbReference>
<feature type="transmembrane region" description="Helical" evidence="5">
    <location>
        <begin position="217"/>
        <end position="236"/>
    </location>
</feature>
<comment type="subcellular location">
    <subcellularLocation>
        <location evidence="1">Membrane</location>
        <topology evidence="1">Multi-pass membrane protein</topology>
    </subcellularLocation>
</comment>
<proteinExistence type="predicted"/>
<evidence type="ECO:0000256" key="1">
    <source>
        <dbReference type="ARBA" id="ARBA00004141"/>
    </source>
</evidence>
<evidence type="ECO:0000256" key="2">
    <source>
        <dbReference type="ARBA" id="ARBA00022692"/>
    </source>
</evidence>
<organism evidence="7 8">
    <name type="scientific">Methyloligella halotolerans</name>
    <dbReference type="NCBI Taxonomy" id="1177755"/>
    <lineage>
        <taxon>Bacteria</taxon>
        <taxon>Pseudomonadati</taxon>
        <taxon>Pseudomonadota</taxon>
        <taxon>Alphaproteobacteria</taxon>
        <taxon>Hyphomicrobiales</taxon>
        <taxon>Hyphomicrobiaceae</taxon>
        <taxon>Methyloligella</taxon>
    </lineage>
</organism>
<name>A0A1E2RYB3_9HYPH</name>
<keyword evidence="2 5" id="KW-0812">Transmembrane</keyword>
<evidence type="ECO:0000313" key="7">
    <source>
        <dbReference type="EMBL" id="ODA67142.1"/>
    </source>
</evidence>
<feature type="transmembrane region" description="Helical" evidence="5">
    <location>
        <begin position="256"/>
        <end position="277"/>
    </location>
</feature>
<dbReference type="InterPro" id="IPR020846">
    <property type="entry name" value="MFS_dom"/>
</dbReference>